<dbReference type="GO" id="GO:0046872">
    <property type="term" value="F:metal ion binding"/>
    <property type="evidence" value="ECO:0007669"/>
    <property type="project" value="UniProtKB-KW"/>
</dbReference>
<dbReference type="InParanoid" id="H1Z0F1"/>
<evidence type="ECO:0000313" key="8">
    <source>
        <dbReference type="EMBL" id="EHQ34418.1"/>
    </source>
</evidence>
<dbReference type="InterPro" id="IPR002716">
    <property type="entry name" value="PIN_dom"/>
</dbReference>
<dbReference type="Gene3D" id="3.40.50.1010">
    <property type="entry name" value="5'-nuclease"/>
    <property type="match status" value="1"/>
</dbReference>
<dbReference type="GO" id="GO:0004518">
    <property type="term" value="F:nuclease activity"/>
    <property type="evidence" value="ECO:0007669"/>
    <property type="project" value="UniProtKB-KW"/>
</dbReference>
<dbReference type="GO" id="GO:0016787">
    <property type="term" value="F:hydrolase activity"/>
    <property type="evidence" value="ECO:0007669"/>
    <property type="project" value="UniProtKB-KW"/>
</dbReference>
<dbReference type="InterPro" id="IPR029060">
    <property type="entry name" value="PIN-like_dom_sf"/>
</dbReference>
<dbReference type="CDD" id="cd09881">
    <property type="entry name" value="PIN_VapC4-5_FitB-like"/>
    <property type="match status" value="1"/>
</dbReference>
<dbReference type="PANTHER" id="PTHR33653">
    <property type="entry name" value="RIBONUCLEASE VAPC2"/>
    <property type="match status" value="1"/>
</dbReference>
<dbReference type="Proteomes" id="UP000005741">
    <property type="component" value="Chromosome"/>
</dbReference>
<evidence type="ECO:0000256" key="2">
    <source>
        <dbReference type="ARBA" id="ARBA00022722"/>
    </source>
</evidence>
<dbReference type="SUPFAM" id="SSF88723">
    <property type="entry name" value="PIN domain-like"/>
    <property type="match status" value="1"/>
</dbReference>
<keyword evidence="3" id="KW-0479">Metal-binding</keyword>
<evidence type="ECO:0000313" key="9">
    <source>
        <dbReference type="Proteomes" id="UP000005741"/>
    </source>
</evidence>
<evidence type="ECO:0000259" key="7">
    <source>
        <dbReference type="Pfam" id="PF01850"/>
    </source>
</evidence>
<evidence type="ECO:0000256" key="3">
    <source>
        <dbReference type="ARBA" id="ARBA00022723"/>
    </source>
</evidence>
<keyword evidence="9" id="KW-1185">Reference proteome</keyword>
<dbReference type="EMBL" id="CM001436">
    <property type="protein sequence ID" value="EHQ34418.1"/>
    <property type="molecule type" value="Genomic_DNA"/>
</dbReference>
<evidence type="ECO:0000256" key="1">
    <source>
        <dbReference type="ARBA" id="ARBA00001946"/>
    </source>
</evidence>
<comment type="cofactor">
    <cofactor evidence="1">
        <name>Mg(2+)</name>
        <dbReference type="ChEBI" id="CHEBI:18420"/>
    </cofactor>
</comment>
<reference evidence="8 9" key="1">
    <citation type="submission" date="2011-10" db="EMBL/GenBank/DDBJ databases">
        <title>The Improved High-Quality Draft genome of Methanoplanus limicola DSM 2279.</title>
        <authorList>
            <consortium name="US DOE Joint Genome Institute (JGI-PGF)"/>
            <person name="Lucas S."/>
            <person name="Copeland A."/>
            <person name="Lapidus A."/>
            <person name="Glavina del Rio T."/>
            <person name="Dalin E."/>
            <person name="Tice H."/>
            <person name="Bruce D."/>
            <person name="Goodwin L."/>
            <person name="Pitluck S."/>
            <person name="Peters L."/>
            <person name="Mikhailova N."/>
            <person name="Lu M."/>
            <person name="Kyrpides N."/>
            <person name="Mavromatis K."/>
            <person name="Ivanova N."/>
            <person name="Markowitz V."/>
            <person name="Cheng J.-F."/>
            <person name="Hugenholtz P."/>
            <person name="Woyke T."/>
            <person name="Wu D."/>
            <person name="Wirth R."/>
            <person name="Brambilla E.-M."/>
            <person name="Klenk H.-P."/>
            <person name="Eisen J.A."/>
        </authorList>
    </citation>
    <scope>NUCLEOTIDE SEQUENCE [LARGE SCALE GENOMIC DNA]</scope>
    <source>
        <strain evidence="8 9">DSM 2279</strain>
    </source>
</reference>
<feature type="domain" description="PIN" evidence="7">
    <location>
        <begin position="2"/>
        <end position="128"/>
    </location>
</feature>
<proteinExistence type="inferred from homology"/>
<name>H1Z0F1_9EURY</name>
<dbReference type="PANTHER" id="PTHR33653:SF1">
    <property type="entry name" value="RIBONUCLEASE VAPC2"/>
    <property type="match status" value="1"/>
</dbReference>
<keyword evidence="5" id="KW-0460">Magnesium</keyword>
<dbReference type="RefSeq" id="WP_004076057.1">
    <property type="nucleotide sequence ID" value="NZ_CM001436.1"/>
</dbReference>
<accession>H1Z0F1</accession>
<keyword evidence="4" id="KW-0378">Hydrolase</keyword>
<evidence type="ECO:0000256" key="6">
    <source>
        <dbReference type="ARBA" id="ARBA00038093"/>
    </source>
</evidence>
<dbReference type="OrthoDB" id="11616at2157"/>
<keyword evidence="2" id="KW-0540">Nuclease</keyword>
<organism evidence="8 9">
    <name type="scientific">Methanoplanus limicola DSM 2279</name>
    <dbReference type="NCBI Taxonomy" id="937775"/>
    <lineage>
        <taxon>Archaea</taxon>
        <taxon>Methanobacteriati</taxon>
        <taxon>Methanobacteriota</taxon>
        <taxon>Stenosarchaea group</taxon>
        <taxon>Methanomicrobia</taxon>
        <taxon>Methanomicrobiales</taxon>
        <taxon>Methanomicrobiaceae</taxon>
        <taxon>Methanoplanus</taxon>
    </lineage>
</organism>
<protein>
    <submittedName>
        <fullName evidence="8">PilT protein domain protein</fullName>
    </submittedName>
</protein>
<dbReference type="STRING" id="937775.Metlim_0271"/>
<dbReference type="Pfam" id="PF01850">
    <property type="entry name" value="PIN"/>
    <property type="match status" value="1"/>
</dbReference>
<dbReference type="HOGENOM" id="CLU_118482_3_2_2"/>
<evidence type="ECO:0000256" key="4">
    <source>
        <dbReference type="ARBA" id="ARBA00022801"/>
    </source>
</evidence>
<evidence type="ECO:0000256" key="5">
    <source>
        <dbReference type="ARBA" id="ARBA00022842"/>
    </source>
</evidence>
<sequence>MIVPDSTFLIDLIRSRNNTRQKEARNFPDDLLKSGETYNTGFVNVYELYYGAYRTQDVRNSIEKINEILADISVIDHSDEYYSIYRDISAKPGKKGTPIGKFDQLVAAIVIYHDAKLVTNNTKDFERVLSPSEIINH</sequence>
<dbReference type="InterPro" id="IPR050556">
    <property type="entry name" value="Type_II_TA_system_RNase"/>
</dbReference>
<comment type="similarity">
    <text evidence="6">Belongs to the PINc/VapC protein family.</text>
</comment>
<dbReference type="AlphaFoldDB" id="H1Z0F1"/>
<gene>
    <name evidence="8" type="ORF">Metlim_0271</name>
</gene>